<feature type="compositionally biased region" description="Polar residues" evidence="1">
    <location>
        <begin position="299"/>
        <end position="315"/>
    </location>
</feature>
<feature type="compositionally biased region" description="Basic and acidic residues" evidence="1">
    <location>
        <begin position="849"/>
        <end position="859"/>
    </location>
</feature>
<evidence type="ECO:0000313" key="3">
    <source>
        <dbReference type="Proteomes" id="UP000515908"/>
    </source>
</evidence>
<feature type="compositionally biased region" description="Basic and acidic residues" evidence="1">
    <location>
        <begin position="704"/>
        <end position="715"/>
    </location>
</feature>
<organism evidence="2 3">
    <name type="scientific">Angomonas deanei</name>
    <dbReference type="NCBI Taxonomy" id="59799"/>
    <lineage>
        <taxon>Eukaryota</taxon>
        <taxon>Discoba</taxon>
        <taxon>Euglenozoa</taxon>
        <taxon>Kinetoplastea</taxon>
        <taxon>Metakinetoplastina</taxon>
        <taxon>Trypanosomatida</taxon>
        <taxon>Trypanosomatidae</taxon>
        <taxon>Strigomonadinae</taxon>
        <taxon>Angomonas</taxon>
    </lineage>
</organism>
<feature type="compositionally biased region" description="Polar residues" evidence="1">
    <location>
        <begin position="403"/>
        <end position="412"/>
    </location>
</feature>
<feature type="compositionally biased region" description="Polar residues" evidence="1">
    <location>
        <begin position="330"/>
        <end position="345"/>
    </location>
</feature>
<feature type="compositionally biased region" description="Polar residues" evidence="1">
    <location>
        <begin position="770"/>
        <end position="803"/>
    </location>
</feature>
<feature type="compositionally biased region" description="Basic and acidic residues" evidence="1">
    <location>
        <begin position="33"/>
        <end position="51"/>
    </location>
</feature>
<feature type="compositionally biased region" description="Polar residues" evidence="1">
    <location>
        <begin position="275"/>
        <end position="284"/>
    </location>
</feature>
<accession>A0A7G2CDQ8</accession>
<gene>
    <name evidence="2" type="ORF">ADEAN_000456500</name>
</gene>
<keyword evidence="3" id="KW-1185">Reference proteome</keyword>
<feature type="compositionally biased region" description="Polar residues" evidence="1">
    <location>
        <begin position="912"/>
        <end position="985"/>
    </location>
</feature>
<sequence length="1062" mass="114303">MNGKAAVQPARRVVKPAGKGATSPKDAALALKAEQKQHNKEDGVDAVERNSKSINSSAGDREDDEEYEEYEEEEEEDEESHCSTSYYDEETEYSRSNVPVFFQLPNTNAVDNSDLMSFTVSNAQVSGRRGVSNQRSNGSDLTRWTGARGLSPGIEAELMRRRRKNHASPGMSGRRGGGDDGLTVKNIKKLARKPSADSTREDAAAVPNRKQSQAKKMETFLDGTLDDFQPPVVDLFPSPMNSPNGKARNKREDQFPPAPPFNINNFTDATKRELSNPSKRPSTSPKERRNSAGNGGERANSSDNTNSGRGKTSPSHLVPSPANATKRKSPASTKPKSANTKSPTSGHKKLDRDPPTITATNLTPPASTKKPPEPPVNKVVGKIPQKLPPPVRKTSAEKKPSTAAETKPTSHADTAVKQVPNTNTSAQPALKPSGPAPAARKSSPPPLTTFVPKARRTTASGNLSTTKSTSSPEDRTLPTDQSLNNASTATLPPNKTGRNPASPDSPVVVSSPTMAKRVRKRGVPDQNHRKRSVQVNEVNPPQGGSILENDTSHLVSTEPSMLRSNTTSDFRRTNSGVPTMSVDAPVLCSRTLTPEKYKLQRQESSGIKSDTVVSSTTNMYGGRRPPPAQPFTEPSKPAVAPKPSPPTKLPGTPKSKPLATTGSTPSSNGSSPSTNNNSKVPPAAVTAKKVPEFSKKSPSPPATEEEKEKKIEEAKRKIEEQIQKKREELLRKSAENNNKLLSPDNKVLSPDNKPIPPQRQLSKKDAETMRQPTKPTTPSTNAKAPASTPSDSRLPNRRQSNMTDVGIGQGSCLPPISNNSTNSSTDPVQNRYKTDPDLRPTGPAGQVRSIEEALQETRTKQQPFLNLSPKSKKSSRDAEVKEEPKSERVQSLAHRNFPPLKCEVVSPDYENMTRTSSTTLDNTPGTLKTAGSTHTPSTVKTSVNSNLPARNNTTPAAKSPTSLSKPTDPPTTVMSKPPATANTPTLRRLSNDPGRNEVLRPVVMKSPPKRRLSTEAPQEEKAEQEKVGSGGRKGSSPKAIIETAPGGYNFKEALKFFQSGGG</sequence>
<protein>
    <submittedName>
        <fullName evidence="2">Uncharacterized protein</fullName>
    </submittedName>
</protein>
<feature type="compositionally biased region" description="Basic and acidic residues" evidence="1">
    <location>
        <begin position="194"/>
        <end position="203"/>
    </location>
</feature>
<feature type="compositionally biased region" description="Polar residues" evidence="1">
    <location>
        <begin position="478"/>
        <end position="499"/>
    </location>
</feature>
<name>A0A7G2CDQ8_9TRYP</name>
<feature type="compositionally biased region" description="Polar residues" evidence="1">
    <location>
        <begin position="125"/>
        <end position="142"/>
    </location>
</feature>
<proteinExistence type="predicted"/>
<feature type="compositionally biased region" description="Polar residues" evidence="1">
    <location>
        <begin position="602"/>
        <end position="619"/>
    </location>
</feature>
<dbReference type="Proteomes" id="UP000515908">
    <property type="component" value="Chromosome 08"/>
</dbReference>
<feature type="compositionally biased region" description="Low complexity" evidence="1">
    <location>
        <begin position="660"/>
        <end position="678"/>
    </location>
</feature>
<dbReference type="AlphaFoldDB" id="A0A7G2CDQ8"/>
<evidence type="ECO:0000256" key="1">
    <source>
        <dbReference type="SAM" id="MobiDB-lite"/>
    </source>
</evidence>
<feature type="compositionally biased region" description="Low complexity" evidence="1">
    <location>
        <begin position="500"/>
        <end position="512"/>
    </location>
</feature>
<feature type="compositionally biased region" description="Basic and acidic residues" evidence="1">
    <location>
        <begin position="874"/>
        <end position="888"/>
    </location>
</feature>
<feature type="compositionally biased region" description="Acidic residues" evidence="1">
    <location>
        <begin position="61"/>
        <end position="79"/>
    </location>
</feature>
<reference evidence="2 3" key="1">
    <citation type="submission" date="2020-08" db="EMBL/GenBank/DDBJ databases">
        <authorList>
            <person name="Newling K."/>
            <person name="Davey J."/>
            <person name="Forrester S."/>
        </authorList>
    </citation>
    <scope>NUCLEOTIDE SEQUENCE [LARGE SCALE GENOMIC DNA]</scope>
    <source>
        <strain evidence="3">Crithidia deanei Carvalho (ATCC PRA-265)</strain>
    </source>
</reference>
<feature type="compositionally biased region" description="Polar residues" evidence="1">
    <location>
        <begin position="457"/>
        <end position="471"/>
    </location>
</feature>
<feature type="region of interest" description="Disordered" evidence="1">
    <location>
        <begin position="125"/>
        <end position="715"/>
    </location>
</feature>
<feature type="region of interest" description="Disordered" evidence="1">
    <location>
        <begin position="727"/>
        <end position="1045"/>
    </location>
</feature>
<dbReference type="EMBL" id="LR877152">
    <property type="protein sequence ID" value="CAD2217087.1"/>
    <property type="molecule type" value="Genomic_DNA"/>
</dbReference>
<feature type="compositionally biased region" description="Low complexity" evidence="1">
    <location>
        <begin position="432"/>
        <end position="442"/>
    </location>
</feature>
<feature type="compositionally biased region" description="Polar residues" evidence="1">
    <location>
        <begin position="860"/>
        <end position="869"/>
    </location>
</feature>
<feature type="region of interest" description="Disordered" evidence="1">
    <location>
        <begin position="1"/>
        <end position="91"/>
    </location>
</feature>
<feature type="compositionally biased region" description="Polar residues" evidence="1">
    <location>
        <begin position="548"/>
        <end position="578"/>
    </location>
</feature>
<dbReference type="VEuPathDB" id="TriTrypDB:ADEAN_000456500"/>
<evidence type="ECO:0000313" key="2">
    <source>
        <dbReference type="EMBL" id="CAD2217087.1"/>
    </source>
</evidence>